<dbReference type="OrthoDB" id="26525at2759"/>
<evidence type="ECO:0000313" key="6">
    <source>
        <dbReference type="Proteomes" id="UP000594638"/>
    </source>
</evidence>
<dbReference type="FunFam" id="1.10.238.10:FF:000003">
    <property type="entry name" value="Calmodulin A"/>
    <property type="match status" value="1"/>
</dbReference>
<feature type="domain" description="EF-hand" evidence="4">
    <location>
        <begin position="29"/>
        <end position="64"/>
    </location>
</feature>
<dbReference type="Gramene" id="OE9A003318T1">
    <property type="protein sequence ID" value="OE9A003318C1"/>
    <property type="gene ID" value="OE9A003318"/>
</dbReference>
<dbReference type="PANTHER" id="PTHR10891">
    <property type="entry name" value="EF-HAND CALCIUM-BINDING DOMAIN CONTAINING PROTEIN"/>
    <property type="match status" value="1"/>
</dbReference>
<dbReference type="GO" id="GO:0005509">
    <property type="term" value="F:calcium ion binding"/>
    <property type="evidence" value="ECO:0007669"/>
    <property type="project" value="InterPro"/>
</dbReference>
<comment type="caution">
    <text evidence="5">The sequence shown here is derived from an EMBL/GenBank/DDBJ whole genome shotgun (WGS) entry which is preliminary data.</text>
</comment>
<dbReference type="SMART" id="SM00054">
    <property type="entry name" value="EFh"/>
    <property type="match status" value="3"/>
</dbReference>
<accession>A0A8S0RVZ5</accession>
<feature type="domain" description="EF-hand" evidence="4">
    <location>
        <begin position="1"/>
        <end position="28"/>
    </location>
</feature>
<evidence type="ECO:0000256" key="2">
    <source>
        <dbReference type="ARBA" id="ARBA00022737"/>
    </source>
</evidence>
<keyword evidence="1" id="KW-0479">Metal-binding</keyword>
<dbReference type="Gene3D" id="1.10.238.10">
    <property type="entry name" value="EF-hand"/>
    <property type="match status" value="1"/>
</dbReference>
<gene>
    <name evidence="5" type="ORF">OLEA9_A003318</name>
</gene>
<organism evidence="5 6">
    <name type="scientific">Olea europaea subsp. europaea</name>
    <dbReference type="NCBI Taxonomy" id="158383"/>
    <lineage>
        <taxon>Eukaryota</taxon>
        <taxon>Viridiplantae</taxon>
        <taxon>Streptophyta</taxon>
        <taxon>Embryophyta</taxon>
        <taxon>Tracheophyta</taxon>
        <taxon>Spermatophyta</taxon>
        <taxon>Magnoliopsida</taxon>
        <taxon>eudicotyledons</taxon>
        <taxon>Gunneridae</taxon>
        <taxon>Pentapetalae</taxon>
        <taxon>asterids</taxon>
        <taxon>lamiids</taxon>
        <taxon>Lamiales</taxon>
        <taxon>Oleaceae</taxon>
        <taxon>Oleeae</taxon>
        <taxon>Olea</taxon>
    </lineage>
</organism>
<protein>
    <submittedName>
        <fullName evidence="5">Probable calcium-binding CML36</fullName>
    </submittedName>
</protein>
<proteinExistence type="predicted"/>
<name>A0A8S0RVZ5_OLEEU</name>
<dbReference type="InterPro" id="IPR002048">
    <property type="entry name" value="EF_hand_dom"/>
</dbReference>
<dbReference type="AlphaFoldDB" id="A0A8S0RVZ5"/>
<reference evidence="5 6" key="1">
    <citation type="submission" date="2019-12" db="EMBL/GenBank/DDBJ databases">
        <authorList>
            <person name="Alioto T."/>
            <person name="Alioto T."/>
            <person name="Gomez Garrido J."/>
        </authorList>
    </citation>
    <scope>NUCLEOTIDE SEQUENCE [LARGE SCALE GENOMIC DNA]</scope>
</reference>
<dbReference type="InterPro" id="IPR011992">
    <property type="entry name" value="EF-hand-dom_pair"/>
</dbReference>
<dbReference type="Proteomes" id="UP000594638">
    <property type="component" value="Unassembled WGS sequence"/>
</dbReference>
<dbReference type="CDD" id="cd00051">
    <property type="entry name" value="EFh"/>
    <property type="match status" value="1"/>
</dbReference>
<dbReference type="Pfam" id="PF13833">
    <property type="entry name" value="EF-hand_8"/>
    <property type="match status" value="1"/>
</dbReference>
<dbReference type="SUPFAM" id="SSF47473">
    <property type="entry name" value="EF-hand"/>
    <property type="match status" value="1"/>
</dbReference>
<dbReference type="InterPro" id="IPR039647">
    <property type="entry name" value="EF_hand_pair_protein_CML-like"/>
</dbReference>
<evidence type="ECO:0000313" key="5">
    <source>
        <dbReference type="EMBL" id="CAA2984198.1"/>
    </source>
</evidence>
<dbReference type="PROSITE" id="PS50222">
    <property type="entry name" value="EF_HAND_2"/>
    <property type="match status" value="3"/>
</dbReference>
<dbReference type="EMBL" id="CACTIH010003755">
    <property type="protein sequence ID" value="CAA2984198.1"/>
    <property type="molecule type" value="Genomic_DNA"/>
</dbReference>
<feature type="domain" description="EF-hand" evidence="4">
    <location>
        <begin position="66"/>
        <end position="99"/>
    </location>
</feature>
<dbReference type="Pfam" id="PF13499">
    <property type="entry name" value="EF-hand_7"/>
    <property type="match status" value="1"/>
</dbReference>
<keyword evidence="6" id="KW-1185">Reference proteome</keyword>
<sequence>MLSEVDVDDDGCISLEEFYAIDSAFGPLACDVEMKETFNFFDSDHNEKITADELFNILRTIGDGQCTLEDCRFMIKGVDKNGDGFVCFEDFNLMMDQQQ</sequence>
<dbReference type="InterPro" id="IPR018247">
    <property type="entry name" value="EF_Hand_1_Ca_BS"/>
</dbReference>
<evidence type="ECO:0000256" key="3">
    <source>
        <dbReference type="ARBA" id="ARBA00022837"/>
    </source>
</evidence>
<keyword evidence="3" id="KW-0106">Calcium</keyword>
<evidence type="ECO:0000259" key="4">
    <source>
        <dbReference type="PROSITE" id="PS50222"/>
    </source>
</evidence>
<dbReference type="PROSITE" id="PS00018">
    <property type="entry name" value="EF_HAND_1"/>
    <property type="match status" value="2"/>
</dbReference>
<evidence type="ECO:0000256" key="1">
    <source>
        <dbReference type="ARBA" id="ARBA00022723"/>
    </source>
</evidence>
<keyword evidence="2" id="KW-0677">Repeat</keyword>